<reference evidence="1" key="1">
    <citation type="journal article" date="2014" name="Int. J. Syst. Evol. Microbiol.">
        <title>Complete genome sequence of Corynebacterium casei LMG S-19264T (=DSM 44701T), isolated from a smear-ripened cheese.</title>
        <authorList>
            <consortium name="US DOE Joint Genome Institute (JGI-PGF)"/>
            <person name="Walter F."/>
            <person name="Albersmeier A."/>
            <person name="Kalinowski J."/>
            <person name="Ruckert C."/>
        </authorList>
    </citation>
    <scope>NUCLEOTIDE SEQUENCE</scope>
    <source>
        <strain evidence="1">JCM 4790</strain>
    </source>
</reference>
<comment type="caution">
    <text evidence="1">The sequence shown here is derived from an EMBL/GenBank/DDBJ whole genome shotgun (WGS) entry which is preliminary data.</text>
</comment>
<keyword evidence="2" id="KW-1185">Reference proteome</keyword>
<dbReference type="RefSeq" id="WP_190194100.1">
    <property type="nucleotide sequence ID" value="NZ_BMVU01000052.1"/>
</dbReference>
<evidence type="ECO:0000313" key="1">
    <source>
        <dbReference type="EMBL" id="GGY04055.1"/>
    </source>
</evidence>
<gene>
    <name evidence="1" type="ORF">GCM10010358_67000</name>
</gene>
<proteinExistence type="predicted"/>
<dbReference type="EMBL" id="BMVU01000052">
    <property type="protein sequence ID" value="GGY04055.1"/>
    <property type="molecule type" value="Genomic_DNA"/>
</dbReference>
<dbReference type="AlphaFoldDB" id="A0A918U7N6"/>
<reference evidence="1" key="2">
    <citation type="submission" date="2020-09" db="EMBL/GenBank/DDBJ databases">
        <authorList>
            <person name="Sun Q."/>
            <person name="Ohkuma M."/>
        </authorList>
    </citation>
    <scope>NUCLEOTIDE SEQUENCE</scope>
    <source>
        <strain evidence="1">JCM 4790</strain>
    </source>
</reference>
<accession>A0A918U7N6</accession>
<evidence type="ECO:0000313" key="2">
    <source>
        <dbReference type="Proteomes" id="UP000619244"/>
    </source>
</evidence>
<dbReference type="Proteomes" id="UP000619244">
    <property type="component" value="Unassembled WGS sequence"/>
</dbReference>
<protein>
    <submittedName>
        <fullName evidence="1">Uncharacterized protein</fullName>
    </submittedName>
</protein>
<organism evidence="1 2">
    <name type="scientific">Streptomyces minutiscleroticus</name>
    <dbReference type="NCBI Taxonomy" id="68238"/>
    <lineage>
        <taxon>Bacteria</taxon>
        <taxon>Bacillati</taxon>
        <taxon>Actinomycetota</taxon>
        <taxon>Actinomycetes</taxon>
        <taxon>Kitasatosporales</taxon>
        <taxon>Streptomycetaceae</taxon>
        <taxon>Streptomyces</taxon>
    </lineage>
</organism>
<sequence>MGGQLERRCRPRRSATCTAGHRVTGGVLAIGETGFVWQGTASTNVQWQYTRTEEPVHEWLSELICGVALHRCETSLQLPECACRCAGYRCRDVILSEGDIKIYKPAVTDSAVTVPVASTNQGRKKAFYDVKLRVTGSGGFDAELRVTIKGAGLTP</sequence>
<name>A0A918U7N6_9ACTN</name>